<dbReference type="Pfam" id="PF00069">
    <property type="entry name" value="Pkinase"/>
    <property type="match status" value="1"/>
</dbReference>
<dbReference type="InterPro" id="IPR008271">
    <property type="entry name" value="Ser/Thr_kinase_AS"/>
</dbReference>
<dbReference type="InterPro" id="IPR051348">
    <property type="entry name" value="U-box_ubiquitin_ligases"/>
</dbReference>
<sequence length="162" mass="17893">MVAWRTGCLGKMPKEIIHCDLKPANILLDHNLVSKIGDVGLSTMLHLDPFSMSTVYKDTGPVGTLCHIDPEYQRTELISPKSEVHAFGMVILQLLTAKPAMTLSHMVESALSYGNLLEILDQEAGSWPIEVARELAELGLSCAELWSKAWPDLKKKVLPTLE</sequence>
<keyword evidence="3" id="KW-0833">Ubl conjugation pathway</keyword>
<proteinExistence type="predicted"/>
<evidence type="ECO:0000313" key="5">
    <source>
        <dbReference type="EMBL" id="SPC94017.1"/>
    </source>
</evidence>
<reference evidence="5" key="1">
    <citation type="submission" date="2018-02" db="EMBL/GenBank/DDBJ databases">
        <authorList>
            <person name="Cohen D.B."/>
            <person name="Kent A.D."/>
        </authorList>
    </citation>
    <scope>NUCLEOTIDE SEQUENCE</scope>
</reference>
<dbReference type="PROSITE" id="PS00108">
    <property type="entry name" value="PROTEIN_KINASE_ST"/>
    <property type="match status" value="1"/>
</dbReference>
<dbReference type="GO" id="GO:0061630">
    <property type="term" value="F:ubiquitin protein ligase activity"/>
    <property type="evidence" value="ECO:0007669"/>
    <property type="project" value="UniProtKB-EC"/>
</dbReference>
<dbReference type="InterPro" id="IPR011009">
    <property type="entry name" value="Kinase-like_dom_sf"/>
</dbReference>
<feature type="domain" description="Protein kinase" evidence="4">
    <location>
        <begin position="1"/>
        <end position="162"/>
    </location>
</feature>
<dbReference type="SUPFAM" id="SSF56112">
    <property type="entry name" value="Protein kinase-like (PK-like)"/>
    <property type="match status" value="1"/>
</dbReference>
<evidence type="ECO:0000256" key="3">
    <source>
        <dbReference type="ARBA" id="ARBA00022786"/>
    </source>
</evidence>
<dbReference type="InterPro" id="IPR000719">
    <property type="entry name" value="Prot_kinase_dom"/>
</dbReference>
<evidence type="ECO:0000256" key="2">
    <source>
        <dbReference type="ARBA" id="ARBA00012483"/>
    </source>
</evidence>
<gene>
    <name evidence="5" type="ORF">FSB_LOCUS21899</name>
</gene>
<dbReference type="PANTHER" id="PTHR45647:SF15">
    <property type="entry name" value="U-BOX DOMAIN-CONTAINING PROTEIN 35"/>
    <property type="match status" value="1"/>
</dbReference>
<comment type="catalytic activity">
    <reaction evidence="1">
        <text>S-ubiquitinyl-[E2 ubiquitin-conjugating enzyme]-L-cysteine + [acceptor protein]-L-lysine = [E2 ubiquitin-conjugating enzyme]-L-cysteine + N(6)-ubiquitinyl-[acceptor protein]-L-lysine.</text>
        <dbReference type="EC" id="2.3.2.27"/>
    </reaction>
</comment>
<dbReference type="PANTHER" id="PTHR45647">
    <property type="entry name" value="OS02G0152300 PROTEIN"/>
    <property type="match status" value="1"/>
</dbReference>
<dbReference type="EC" id="2.3.2.27" evidence="2"/>
<dbReference type="GO" id="GO:0005524">
    <property type="term" value="F:ATP binding"/>
    <property type="evidence" value="ECO:0007669"/>
    <property type="project" value="InterPro"/>
</dbReference>
<name>A0A2N9FTJ9_FAGSY</name>
<dbReference type="AlphaFoldDB" id="A0A2N9FTJ9"/>
<evidence type="ECO:0000259" key="4">
    <source>
        <dbReference type="PROSITE" id="PS50011"/>
    </source>
</evidence>
<evidence type="ECO:0000256" key="1">
    <source>
        <dbReference type="ARBA" id="ARBA00000900"/>
    </source>
</evidence>
<organism evidence="5">
    <name type="scientific">Fagus sylvatica</name>
    <name type="common">Beechnut</name>
    <dbReference type="NCBI Taxonomy" id="28930"/>
    <lineage>
        <taxon>Eukaryota</taxon>
        <taxon>Viridiplantae</taxon>
        <taxon>Streptophyta</taxon>
        <taxon>Embryophyta</taxon>
        <taxon>Tracheophyta</taxon>
        <taxon>Spermatophyta</taxon>
        <taxon>Magnoliopsida</taxon>
        <taxon>eudicotyledons</taxon>
        <taxon>Gunneridae</taxon>
        <taxon>Pentapetalae</taxon>
        <taxon>rosids</taxon>
        <taxon>fabids</taxon>
        <taxon>Fagales</taxon>
        <taxon>Fagaceae</taxon>
        <taxon>Fagus</taxon>
    </lineage>
</organism>
<dbReference type="GO" id="GO:0004672">
    <property type="term" value="F:protein kinase activity"/>
    <property type="evidence" value="ECO:0007669"/>
    <property type="project" value="InterPro"/>
</dbReference>
<accession>A0A2N9FTJ9</accession>
<dbReference type="Gene3D" id="1.10.510.10">
    <property type="entry name" value="Transferase(Phosphotransferase) domain 1"/>
    <property type="match status" value="1"/>
</dbReference>
<dbReference type="PROSITE" id="PS50011">
    <property type="entry name" value="PROTEIN_KINASE_DOM"/>
    <property type="match status" value="1"/>
</dbReference>
<protein>
    <recommendedName>
        <fullName evidence="2">RING-type E3 ubiquitin transferase</fullName>
        <ecNumber evidence="2">2.3.2.27</ecNumber>
    </recommendedName>
</protein>
<dbReference type="EMBL" id="OIVN01001446">
    <property type="protein sequence ID" value="SPC94017.1"/>
    <property type="molecule type" value="Genomic_DNA"/>
</dbReference>